<accession>A0A6A5QK46</accession>
<dbReference type="EMBL" id="ML979135">
    <property type="protein sequence ID" value="KAF1915975.1"/>
    <property type="molecule type" value="Genomic_DNA"/>
</dbReference>
<evidence type="ECO:0000313" key="1">
    <source>
        <dbReference type="EMBL" id="KAF1915975.1"/>
    </source>
</evidence>
<organism evidence="1 2">
    <name type="scientific">Ampelomyces quisqualis</name>
    <name type="common">Powdery mildew agent</name>
    <dbReference type="NCBI Taxonomy" id="50730"/>
    <lineage>
        <taxon>Eukaryota</taxon>
        <taxon>Fungi</taxon>
        <taxon>Dikarya</taxon>
        <taxon>Ascomycota</taxon>
        <taxon>Pezizomycotina</taxon>
        <taxon>Dothideomycetes</taxon>
        <taxon>Pleosporomycetidae</taxon>
        <taxon>Pleosporales</taxon>
        <taxon>Pleosporineae</taxon>
        <taxon>Phaeosphaeriaceae</taxon>
        <taxon>Ampelomyces</taxon>
    </lineage>
</organism>
<protein>
    <submittedName>
        <fullName evidence="1">Uncharacterized protein</fullName>
    </submittedName>
</protein>
<keyword evidence="2" id="KW-1185">Reference proteome</keyword>
<gene>
    <name evidence="1" type="ORF">BDU57DRAFT_515789</name>
</gene>
<reference evidence="1" key="1">
    <citation type="journal article" date="2020" name="Stud. Mycol.">
        <title>101 Dothideomycetes genomes: a test case for predicting lifestyles and emergence of pathogens.</title>
        <authorList>
            <person name="Haridas S."/>
            <person name="Albert R."/>
            <person name="Binder M."/>
            <person name="Bloem J."/>
            <person name="Labutti K."/>
            <person name="Salamov A."/>
            <person name="Andreopoulos B."/>
            <person name="Baker S."/>
            <person name="Barry K."/>
            <person name="Bills G."/>
            <person name="Bluhm B."/>
            <person name="Cannon C."/>
            <person name="Castanera R."/>
            <person name="Culley D."/>
            <person name="Daum C."/>
            <person name="Ezra D."/>
            <person name="Gonzalez J."/>
            <person name="Henrissat B."/>
            <person name="Kuo A."/>
            <person name="Liang C."/>
            <person name="Lipzen A."/>
            <person name="Lutzoni F."/>
            <person name="Magnuson J."/>
            <person name="Mondo S."/>
            <person name="Nolan M."/>
            <person name="Ohm R."/>
            <person name="Pangilinan J."/>
            <person name="Park H.-J."/>
            <person name="Ramirez L."/>
            <person name="Alfaro M."/>
            <person name="Sun H."/>
            <person name="Tritt A."/>
            <person name="Yoshinaga Y."/>
            <person name="Zwiers L.-H."/>
            <person name="Turgeon B."/>
            <person name="Goodwin S."/>
            <person name="Spatafora J."/>
            <person name="Crous P."/>
            <person name="Grigoriev I."/>
        </authorList>
    </citation>
    <scope>NUCLEOTIDE SEQUENCE</scope>
    <source>
        <strain evidence="1">HMLAC05119</strain>
    </source>
</reference>
<name>A0A6A5QK46_AMPQU</name>
<sequence>MHANVNAYTHVVTYILSLSLARYQSAVDLVLALPIRGSFWRASRPHHCADVWLGEGESDSHAFGHRHCSLRRHTSRLQTSFDVGCLSCWILLSLVVYIKVDTVIPSPSCGAHNPCK</sequence>
<dbReference type="AlphaFoldDB" id="A0A6A5QK46"/>
<evidence type="ECO:0000313" key="2">
    <source>
        <dbReference type="Proteomes" id="UP000800096"/>
    </source>
</evidence>
<dbReference type="Proteomes" id="UP000800096">
    <property type="component" value="Unassembled WGS sequence"/>
</dbReference>
<proteinExistence type="predicted"/>